<dbReference type="AlphaFoldDB" id="A0AAW9DSS3"/>
<dbReference type="Proteomes" id="UP001279553">
    <property type="component" value="Unassembled WGS sequence"/>
</dbReference>
<accession>A0AAW9DSS3</accession>
<name>A0AAW9DSS3_ACIAO</name>
<evidence type="ECO:0000256" key="1">
    <source>
        <dbReference type="SAM" id="SignalP"/>
    </source>
</evidence>
<feature type="signal peptide" evidence="1">
    <location>
        <begin position="1"/>
        <end position="20"/>
    </location>
</feature>
<feature type="chain" id="PRO_5043477241" description="Methylaspartate ammonia-lyase" evidence="1">
    <location>
        <begin position="21"/>
        <end position="404"/>
    </location>
</feature>
<dbReference type="SUPFAM" id="SSF48208">
    <property type="entry name" value="Six-hairpin glycosidases"/>
    <property type="match status" value="1"/>
</dbReference>
<evidence type="ECO:0000313" key="2">
    <source>
        <dbReference type="EMBL" id="MDX5931398.1"/>
    </source>
</evidence>
<evidence type="ECO:0000313" key="3">
    <source>
        <dbReference type="Proteomes" id="UP001279553"/>
    </source>
</evidence>
<dbReference type="InterPro" id="IPR008928">
    <property type="entry name" value="6-hairpin_glycosidase_sf"/>
</dbReference>
<evidence type="ECO:0008006" key="4">
    <source>
        <dbReference type="Google" id="ProtNLM"/>
    </source>
</evidence>
<proteinExistence type="predicted"/>
<gene>
    <name evidence="2" type="ORF">SIL87_11525</name>
</gene>
<dbReference type="GO" id="GO:0005975">
    <property type="term" value="P:carbohydrate metabolic process"/>
    <property type="evidence" value="ECO:0007669"/>
    <property type="project" value="InterPro"/>
</dbReference>
<dbReference type="RefSeq" id="WP_319614312.1">
    <property type="nucleotide sequence ID" value="NZ_JAWXYB010000018.1"/>
</dbReference>
<dbReference type="EMBL" id="JAWXYB010000018">
    <property type="protein sequence ID" value="MDX5931398.1"/>
    <property type="molecule type" value="Genomic_DNA"/>
</dbReference>
<comment type="caution">
    <text evidence="2">The sequence shown here is derived from an EMBL/GenBank/DDBJ whole genome shotgun (WGS) entry which is preliminary data.</text>
</comment>
<reference evidence="2 3" key="1">
    <citation type="submission" date="2023-11" db="EMBL/GenBank/DDBJ databases">
        <title>MicrobeMod: A computational toolkit for identifying prokaryotic methylation and restriction-modification with nanopore sequencing.</title>
        <authorList>
            <person name="Crits-Christoph A."/>
            <person name="Kang S.C."/>
            <person name="Lee H."/>
            <person name="Ostrov N."/>
        </authorList>
    </citation>
    <scope>NUCLEOTIDE SEQUENCE [LARGE SCALE GENOMIC DNA]</scope>
    <source>
        <strain evidence="2 3">DSMZ 700</strain>
    </source>
</reference>
<organism evidence="2 3">
    <name type="scientific">Acidiphilium acidophilum</name>
    <name type="common">Thiobacillus acidophilus</name>
    <dbReference type="NCBI Taxonomy" id="76588"/>
    <lineage>
        <taxon>Bacteria</taxon>
        <taxon>Pseudomonadati</taxon>
        <taxon>Pseudomonadota</taxon>
        <taxon>Alphaproteobacteria</taxon>
        <taxon>Acetobacterales</taxon>
        <taxon>Acidocellaceae</taxon>
        <taxon>Acidiphilium</taxon>
    </lineage>
</organism>
<sequence>MIPRRTILAGLLATPAIGRAATLPPPAAAPPTDLPTTLINTIRAQLDAIPPGPALLASYPDRTANARYPKFAPANNPAAYTYDNALAGLALIAGGHALHAARIADAFELAQAHDPNYSDGRLRNAYRAGPVAIPVALPGWWDAEANIWAEDPYQVGSETGPIAWAILLWTALRDAGVNSDRYEAAAARAGDWIVTNCANAHGYTGGVFGFPPDQQKLRWVSTEQNTDCAIAFARLYRPNRAAHAARFVRSMKNPATHLFNAGLTPNGANNPLLAADANIWPTLAGLTDAASLAPAIARLGWPRTDPAGIGFSTASQGVWIEGTAFAALALHRVGQPAPANRFLATIASQISPSGLLFTTSVPRLATGLTVGPGADSERFDYYRVPALAPTAWAALAMLAADPLG</sequence>
<protein>
    <recommendedName>
        <fullName evidence="4">Methylaspartate ammonia-lyase</fullName>
    </recommendedName>
</protein>
<keyword evidence="1" id="KW-0732">Signal</keyword>
<keyword evidence="3" id="KW-1185">Reference proteome</keyword>